<gene>
    <name evidence="2" type="ORF">pC5.8b_459</name>
</gene>
<evidence type="ECO:0000313" key="2">
    <source>
        <dbReference type="EMBL" id="QCL09949.1"/>
    </source>
</evidence>
<reference evidence="2" key="1">
    <citation type="submission" date="2018-12" db="EMBL/GenBank/DDBJ databases">
        <title>Three Rhizobium rhizogenes strains isolated from the same crown gall tumor carry diverse plasmids.</title>
        <authorList>
            <person name="Pulawska J."/>
            <person name="Kuzmanovic N."/>
        </authorList>
    </citation>
    <scope>NUCLEOTIDE SEQUENCE</scope>
    <source>
        <strain evidence="2">Colt5.8</strain>
        <plasmid evidence="2">pColt5.8b</plasmid>
    </source>
</reference>
<name>A0A7S4ZU76_RHIRH</name>
<geneLocation type="plasmid" evidence="2">
    <name>pColt5.8b</name>
</geneLocation>
<protein>
    <submittedName>
        <fullName evidence="2">Uncharacterized protein</fullName>
    </submittedName>
</protein>
<feature type="region of interest" description="Disordered" evidence="1">
    <location>
        <begin position="19"/>
        <end position="47"/>
    </location>
</feature>
<keyword evidence="2" id="KW-0614">Plasmid</keyword>
<accession>A0A7S4ZU76</accession>
<organism evidence="2">
    <name type="scientific">Rhizobium rhizogenes</name>
    <name type="common">Agrobacterium rhizogenes</name>
    <dbReference type="NCBI Taxonomy" id="359"/>
    <lineage>
        <taxon>Bacteria</taxon>
        <taxon>Pseudomonadati</taxon>
        <taxon>Pseudomonadota</taxon>
        <taxon>Alphaproteobacteria</taxon>
        <taxon>Hyphomicrobiales</taxon>
        <taxon>Rhizobiaceae</taxon>
        <taxon>Rhizobium/Agrobacterium group</taxon>
        <taxon>Rhizobium</taxon>
    </lineage>
</organism>
<proteinExistence type="predicted"/>
<sequence>MDAAFLKILDYLQKMADRPGEAVEPDNDENVAGGKLAEQSRENRPNA</sequence>
<dbReference type="EMBL" id="MK318972">
    <property type="protein sequence ID" value="QCL09949.1"/>
    <property type="molecule type" value="Genomic_DNA"/>
</dbReference>
<evidence type="ECO:0000256" key="1">
    <source>
        <dbReference type="SAM" id="MobiDB-lite"/>
    </source>
</evidence>
<feature type="compositionally biased region" description="Basic and acidic residues" evidence="1">
    <location>
        <begin position="38"/>
        <end position="47"/>
    </location>
</feature>
<dbReference type="AlphaFoldDB" id="A0A7S4ZU76"/>